<dbReference type="InterPro" id="IPR006089">
    <property type="entry name" value="Acyl-CoA_DH_CS"/>
</dbReference>
<evidence type="ECO:0000313" key="10">
    <source>
        <dbReference type="EMBL" id="RZN71487.1"/>
    </source>
</evidence>
<dbReference type="GO" id="GO:0050660">
    <property type="term" value="F:flavin adenine dinucleotide binding"/>
    <property type="evidence" value="ECO:0007669"/>
    <property type="project" value="InterPro"/>
</dbReference>
<keyword evidence="4 6" id="KW-0274">FAD</keyword>
<reference evidence="10 11" key="1">
    <citation type="journal article" date="2019" name="Nat. Microbiol.">
        <title>Wide diversity of methane and short-chain alkane metabolisms in uncultured archaea.</title>
        <authorList>
            <person name="Borrel G."/>
            <person name="Adam P.S."/>
            <person name="McKay L.J."/>
            <person name="Chen L.X."/>
            <person name="Sierra-Garcia I.N."/>
            <person name="Sieber C.M."/>
            <person name="Letourneur Q."/>
            <person name="Ghozlane A."/>
            <person name="Andersen G.L."/>
            <person name="Li W.J."/>
            <person name="Hallam S.J."/>
            <person name="Muyzer G."/>
            <person name="de Oliveira V.M."/>
            <person name="Inskeep W.P."/>
            <person name="Banfield J.F."/>
            <person name="Gribaldo S."/>
        </authorList>
    </citation>
    <scope>NUCLEOTIDE SEQUENCE [LARGE SCALE GENOMIC DNA]</scope>
    <source>
        <strain evidence="10">NM1b</strain>
    </source>
</reference>
<dbReference type="Gene3D" id="2.40.110.10">
    <property type="entry name" value="Butyryl-CoA Dehydrogenase, subunit A, domain 2"/>
    <property type="match status" value="1"/>
</dbReference>
<dbReference type="Pfam" id="PF02770">
    <property type="entry name" value="Acyl-CoA_dh_M"/>
    <property type="match status" value="1"/>
</dbReference>
<dbReference type="Proteomes" id="UP000320766">
    <property type="component" value="Unassembled WGS sequence"/>
</dbReference>
<organism evidence="10 11">
    <name type="scientific">Candidatus Methanolliviera hydrocarbonicum</name>
    <dbReference type="NCBI Taxonomy" id="2491085"/>
    <lineage>
        <taxon>Archaea</taxon>
        <taxon>Methanobacteriati</taxon>
        <taxon>Methanobacteriota</taxon>
        <taxon>Candidatus Methanoliparia</taxon>
        <taxon>Candidatus Methanoliparales</taxon>
        <taxon>Candidatus Methanollivieraceae</taxon>
        <taxon>Candidatus Methanolliviera</taxon>
    </lineage>
</organism>
<evidence type="ECO:0000256" key="3">
    <source>
        <dbReference type="ARBA" id="ARBA00022630"/>
    </source>
</evidence>
<dbReference type="PROSITE" id="PS00073">
    <property type="entry name" value="ACYL_COA_DH_2"/>
    <property type="match status" value="1"/>
</dbReference>
<proteinExistence type="inferred from homology"/>
<comment type="caution">
    <text evidence="10">The sequence shown here is derived from an EMBL/GenBank/DDBJ whole genome shotgun (WGS) entry which is preliminary data.</text>
</comment>
<keyword evidence="5 6" id="KW-0560">Oxidoreductase</keyword>
<comment type="similarity">
    <text evidence="2 6">Belongs to the acyl-CoA dehydrogenase family.</text>
</comment>
<dbReference type="PANTHER" id="PTHR43884">
    <property type="entry name" value="ACYL-COA DEHYDROGENASE"/>
    <property type="match status" value="1"/>
</dbReference>
<evidence type="ECO:0000259" key="8">
    <source>
        <dbReference type="Pfam" id="PF02770"/>
    </source>
</evidence>
<evidence type="ECO:0000256" key="4">
    <source>
        <dbReference type="ARBA" id="ARBA00022827"/>
    </source>
</evidence>
<dbReference type="Gene3D" id="1.20.140.10">
    <property type="entry name" value="Butyryl-CoA Dehydrogenase, subunit A, domain 3"/>
    <property type="match status" value="1"/>
</dbReference>
<dbReference type="InterPro" id="IPR013786">
    <property type="entry name" value="AcylCoA_DH/ox_N"/>
</dbReference>
<sequence length="383" mass="42554">MDFGLSEEQEDIVSAVREFAKKEFDIDYARECDQEHKVPLELYKKAAETGFIGVHFPEEYGGQGLGIFENTLIVEELCRADSTLGTGTFIPKFASELILRFGNEEEKSRYLPKVASGEWVSSGMFTEPNHGTDIATSDTTAKKDNGNWIINGTKTFITNGAIADFGTTLAQTKEGAKHRGQSMIVVDDLQKIEGVSIADVGVKFGIRCTSTCEVAFSDVAVPEENLVGQENRGFYQAMEFFDESRIEIGSQALGIAECAFDKAVDYIKQREQFGAKIGSFQANQFKIAEMATKIEAARSLLYRSAWNFDQGRIDPELTSMAKWYAGRVAVEVSDEAMQLHGGYGYMAEYDVERVYRDAKITEIYEGTKEAQKMVISSQILGKL</sequence>
<keyword evidence="3 6" id="KW-0285">Flavoprotein</keyword>
<dbReference type="InterPro" id="IPR006091">
    <property type="entry name" value="Acyl-CoA_Oxase/DH_mid-dom"/>
</dbReference>
<dbReference type="SUPFAM" id="SSF47203">
    <property type="entry name" value="Acyl-CoA dehydrogenase C-terminal domain-like"/>
    <property type="match status" value="1"/>
</dbReference>
<dbReference type="InterPro" id="IPR036250">
    <property type="entry name" value="AcylCo_DH-like_C"/>
</dbReference>
<dbReference type="AlphaFoldDB" id="A0A520KY58"/>
<dbReference type="Pfam" id="PF00441">
    <property type="entry name" value="Acyl-CoA_dh_1"/>
    <property type="match status" value="1"/>
</dbReference>
<dbReference type="PANTHER" id="PTHR43884:SF12">
    <property type="entry name" value="ISOVALERYL-COA DEHYDROGENASE, MITOCHONDRIAL-RELATED"/>
    <property type="match status" value="1"/>
</dbReference>
<evidence type="ECO:0000256" key="1">
    <source>
        <dbReference type="ARBA" id="ARBA00001974"/>
    </source>
</evidence>
<evidence type="ECO:0000259" key="9">
    <source>
        <dbReference type="Pfam" id="PF02771"/>
    </source>
</evidence>
<dbReference type="EMBL" id="RXIL01000040">
    <property type="protein sequence ID" value="RZN71487.1"/>
    <property type="molecule type" value="Genomic_DNA"/>
</dbReference>
<dbReference type="InterPro" id="IPR009100">
    <property type="entry name" value="AcylCoA_DH/oxidase_NM_dom_sf"/>
</dbReference>
<evidence type="ECO:0000313" key="11">
    <source>
        <dbReference type="Proteomes" id="UP000320766"/>
    </source>
</evidence>
<dbReference type="FunFam" id="1.10.540.10:FF:000026">
    <property type="entry name" value="Acyl-CoA dehydrogenase medium chain"/>
    <property type="match status" value="1"/>
</dbReference>
<dbReference type="GO" id="GO:0003995">
    <property type="term" value="F:acyl-CoA dehydrogenase activity"/>
    <property type="evidence" value="ECO:0007669"/>
    <property type="project" value="InterPro"/>
</dbReference>
<protein>
    <submittedName>
        <fullName evidence="10">Acyl-CoA dehydrogenase</fullName>
    </submittedName>
</protein>
<dbReference type="SUPFAM" id="SSF56645">
    <property type="entry name" value="Acyl-CoA dehydrogenase NM domain-like"/>
    <property type="match status" value="1"/>
</dbReference>
<dbReference type="Gene3D" id="1.10.540.10">
    <property type="entry name" value="Acyl-CoA dehydrogenase/oxidase, N-terminal domain"/>
    <property type="match status" value="1"/>
</dbReference>
<gene>
    <name evidence="10" type="ORF">EF807_02305</name>
</gene>
<feature type="domain" description="Acyl-CoA oxidase/dehydrogenase middle" evidence="8">
    <location>
        <begin position="124"/>
        <end position="219"/>
    </location>
</feature>
<comment type="cofactor">
    <cofactor evidence="1 6">
        <name>FAD</name>
        <dbReference type="ChEBI" id="CHEBI:57692"/>
    </cofactor>
</comment>
<dbReference type="InterPro" id="IPR046373">
    <property type="entry name" value="Acyl-CoA_Oxase/DH_mid-dom_sf"/>
</dbReference>
<feature type="domain" description="Acyl-CoA dehydrogenase/oxidase N-terminal" evidence="9">
    <location>
        <begin position="6"/>
        <end position="118"/>
    </location>
</feature>
<name>A0A520KY58_9EURY</name>
<dbReference type="InterPro" id="IPR009075">
    <property type="entry name" value="AcylCo_DH/oxidase_C"/>
</dbReference>
<dbReference type="FunFam" id="1.20.140.10:FF:000001">
    <property type="entry name" value="Acyl-CoA dehydrogenase"/>
    <property type="match status" value="1"/>
</dbReference>
<dbReference type="InterPro" id="IPR037069">
    <property type="entry name" value="AcylCoA_DH/ox_N_sf"/>
</dbReference>
<feature type="domain" description="Acyl-CoA dehydrogenase/oxidase C-terminal" evidence="7">
    <location>
        <begin position="231"/>
        <end position="379"/>
    </location>
</feature>
<evidence type="ECO:0000256" key="6">
    <source>
        <dbReference type="RuleBase" id="RU362125"/>
    </source>
</evidence>
<evidence type="ECO:0000256" key="2">
    <source>
        <dbReference type="ARBA" id="ARBA00009347"/>
    </source>
</evidence>
<evidence type="ECO:0000259" key="7">
    <source>
        <dbReference type="Pfam" id="PF00441"/>
    </source>
</evidence>
<dbReference type="Pfam" id="PF02771">
    <property type="entry name" value="Acyl-CoA_dh_N"/>
    <property type="match status" value="1"/>
</dbReference>
<accession>A0A520KY58</accession>
<evidence type="ECO:0000256" key="5">
    <source>
        <dbReference type="ARBA" id="ARBA00023002"/>
    </source>
</evidence>
<dbReference type="PIRSF" id="PIRSF016578">
    <property type="entry name" value="HsaA"/>
    <property type="match status" value="1"/>
</dbReference>